<dbReference type="AlphaFoldDB" id="A0A4C1YEB6"/>
<keyword evidence="3" id="KW-1185">Reference proteome</keyword>
<evidence type="ECO:0000256" key="1">
    <source>
        <dbReference type="SAM" id="MobiDB-lite"/>
    </source>
</evidence>
<feature type="region of interest" description="Disordered" evidence="1">
    <location>
        <begin position="14"/>
        <end position="43"/>
    </location>
</feature>
<feature type="compositionally biased region" description="Basic residues" evidence="1">
    <location>
        <begin position="14"/>
        <end position="34"/>
    </location>
</feature>
<evidence type="ECO:0000313" key="3">
    <source>
        <dbReference type="Proteomes" id="UP000299102"/>
    </source>
</evidence>
<proteinExistence type="predicted"/>
<dbReference type="Proteomes" id="UP000299102">
    <property type="component" value="Unassembled WGS sequence"/>
</dbReference>
<reference evidence="2 3" key="1">
    <citation type="journal article" date="2019" name="Commun. Biol.">
        <title>The bagworm genome reveals a unique fibroin gene that provides high tensile strength.</title>
        <authorList>
            <person name="Kono N."/>
            <person name="Nakamura H."/>
            <person name="Ohtoshi R."/>
            <person name="Tomita M."/>
            <person name="Numata K."/>
            <person name="Arakawa K."/>
        </authorList>
    </citation>
    <scope>NUCLEOTIDE SEQUENCE [LARGE SCALE GENOMIC DNA]</scope>
</reference>
<evidence type="ECO:0000313" key="2">
    <source>
        <dbReference type="EMBL" id="GBP74378.1"/>
    </source>
</evidence>
<name>A0A4C1YEB6_EUMVA</name>
<dbReference type="EMBL" id="BGZK01001205">
    <property type="protein sequence ID" value="GBP74378.1"/>
    <property type="molecule type" value="Genomic_DNA"/>
</dbReference>
<protein>
    <submittedName>
        <fullName evidence="2">Uncharacterized protein</fullName>
    </submittedName>
</protein>
<sequence length="128" mass="14400">MQFAVRRSTLQRRSVKARVGRLRNRPRRRGRRAPPGRLTDTTRESLYTPTAAQRWRVSTSNRKETRFGFTANEPIEVFNSGATVRRVLRRSGLYVAPDVVNLVIAMIVSSPRVAQAVKEVMSPPAGPA</sequence>
<organism evidence="2 3">
    <name type="scientific">Eumeta variegata</name>
    <name type="common">Bagworm moth</name>
    <name type="synonym">Eumeta japonica</name>
    <dbReference type="NCBI Taxonomy" id="151549"/>
    <lineage>
        <taxon>Eukaryota</taxon>
        <taxon>Metazoa</taxon>
        <taxon>Ecdysozoa</taxon>
        <taxon>Arthropoda</taxon>
        <taxon>Hexapoda</taxon>
        <taxon>Insecta</taxon>
        <taxon>Pterygota</taxon>
        <taxon>Neoptera</taxon>
        <taxon>Endopterygota</taxon>
        <taxon>Lepidoptera</taxon>
        <taxon>Glossata</taxon>
        <taxon>Ditrysia</taxon>
        <taxon>Tineoidea</taxon>
        <taxon>Psychidae</taxon>
        <taxon>Oiketicinae</taxon>
        <taxon>Eumeta</taxon>
    </lineage>
</organism>
<gene>
    <name evidence="2" type="ORF">EVAR_51563_1</name>
</gene>
<comment type="caution">
    <text evidence="2">The sequence shown here is derived from an EMBL/GenBank/DDBJ whole genome shotgun (WGS) entry which is preliminary data.</text>
</comment>
<accession>A0A4C1YEB6</accession>